<organism evidence="2 3">
    <name type="scientific">Variovorax defluvii</name>
    <dbReference type="NCBI Taxonomy" id="913761"/>
    <lineage>
        <taxon>Bacteria</taxon>
        <taxon>Pseudomonadati</taxon>
        <taxon>Pseudomonadota</taxon>
        <taxon>Betaproteobacteria</taxon>
        <taxon>Burkholderiales</taxon>
        <taxon>Comamonadaceae</taxon>
        <taxon>Variovorax</taxon>
    </lineage>
</organism>
<evidence type="ECO:0000313" key="2">
    <source>
        <dbReference type="EMBL" id="GAA4356543.1"/>
    </source>
</evidence>
<sequence length="355" mass="39440">MSEAAKTLPPIGCNGRGAQASSREAPVSLTEAPIEEQFRLVREAGVFDYFDRLPMPDQVDTYRRCIERFGLPVHTASWFYALGRDEALLADKLRLAAEVGAHTHNIMLYWHDAGGRPIGNDEVADFYLRAYDEGMARGVEPAFELHVNMWSEDPRRVAPVAAAVMRRGIPFHFTLDYSHGIFKMGNAQELAICGLTEDVAAGRAVLDPFQPGNFVDQWLQMGIVRWLQVRSVAPNGPRNRWSTGDTGEAVAAVPEHSIFPYRAGEAGRGILYPFTEPGPGEWHSDWDANALACTREVVRKVLAYHHAQADSPLRWITTEMINLPDYAHNARFSLIGQNAAIARFVRDTWAGLGPG</sequence>
<dbReference type="Gene3D" id="3.20.20.150">
    <property type="entry name" value="Divalent-metal-dependent TIM barrel enzymes"/>
    <property type="match status" value="1"/>
</dbReference>
<evidence type="ECO:0000256" key="1">
    <source>
        <dbReference type="SAM" id="MobiDB-lite"/>
    </source>
</evidence>
<gene>
    <name evidence="2" type="ORF">GCM10023165_49670</name>
</gene>
<name>A0ABP8IDT9_9BURK</name>
<evidence type="ECO:0000313" key="3">
    <source>
        <dbReference type="Proteomes" id="UP001500975"/>
    </source>
</evidence>
<accession>A0ABP8IDT9</accession>
<reference evidence="3" key="1">
    <citation type="journal article" date="2019" name="Int. J. Syst. Evol. Microbiol.">
        <title>The Global Catalogue of Microorganisms (GCM) 10K type strain sequencing project: providing services to taxonomists for standard genome sequencing and annotation.</title>
        <authorList>
            <consortium name="The Broad Institute Genomics Platform"/>
            <consortium name="The Broad Institute Genome Sequencing Center for Infectious Disease"/>
            <person name="Wu L."/>
            <person name="Ma J."/>
        </authorList>
    </citation>
    <scope>NUCLEOTIDE SEQUENCE [LARGE SCALE GENOMIC DNA]</scope>
    <source>
        <strain evidence="3">JCM 17804</strain>
    </source>
</reference>
<dbReference type="EMBL" id="BAABGJ010000080">
    <property type="protein sequence ID" value="GAA4356543.1"/>
    <property type="molecule type" value="Genomic_DNA"/>
</dbReference>
<proteinExistence type="predicted"/>
<dbReference type="InterPro" id="IPR036237">
    <property type="entry name" value="Xyl_isomerase-like_sf"/>
</dbReference>
<protein>
    <recommendedName>
        <fullName evidence="4">Xylose isomerase</fullName>
    </recommendedName>
</protein>
<comment type="caution">
    <text evidence="2">The sequence shown here is derived from an EMBL/GenBank/DDBJ whole genome shotgun (WGS) entry which is preliminary data.</text>
</comment>
<dbReference type="RefSeq" id="WP_345541336.1">
    <property type="nucleotide sequence ID" value="NZ_BAABGJ010000080.1"/>
</dbReference>
<evidence type="ECO:0008006" key="4">
    <source>
        <dbReference type="Google" id="ProtNLM"/>
    </source>
</evidence>
<keyword evidence="3" id="KW-1185">Reference proteome</keyword>
<dbReference type="SUPFAM" id="SSF51658">
    <property type="entry name" value="Xylose isomerase-like"/>
    <property type="match status" value="1"/>
</dbReference>
<feature type="region of interest" description="Disordered" evidence="1">
    <location>
        <begin position="1"/>
        <end position="25"/>
    </location>
</feature>
<dbReference type="Proteomes" id="UP001500975">
    <property type="component" value="Unassembled WGS sequence"/>
</dbReference>